<dbReference type="PANTHER" id="PTHR21301:SF10">
    <property type="entry name" value="REVERSE TRANSCRIPTASE DOMAIN-CONTAINING PROTEIN"/>
    <property type="match status" value="1"/>
</dbReference>
<feature type="domain" description="Reverse transcriptase" evidence="1">
    <location>
        <begin position="1"/>
        <end position="196"/>
    </location>
</feature>
<sequence>MTKYSLRDTFDFIDSVKNVNVSERQMISLDVASLFTSIPLTETICFICEYIETNNLEVPLLINYLKELLRCTSNIQFKFNEQFKVQKDGVAMGSPLGPLLADCFMASLENNIFDPLICQLHLYKRYVDDTFIICDEKCDLDSLLKTFNAEHSSIRFTLERESNNSIPFLDVLHTRRHNCTIQRSIYRKPTWTGHFINFQNFVPLIRKRNLERTLCSRIRKICSEDMVEKALNLLRETLLENGYPPRFIEKNMKEKPPVSNITTVPKKTLLMNLAFKDDIAAEILRNRLSKSLKKTFPTATLRITFSCKQLIQSNAKDKIPLFTTSMCIYQFTCSCGAKYIGRTQRQVHKRILEHCPAWV</sequence>
<organism evidence="2 3">
    <name type="scientific">Trichobilharzia regenti</name>
    <name type="common">Nasal bird schistosome</name>
    <dbReference type="NCBI Taxonomy" id="157069"/>
    <lineage>
        <taxon>Eukaryota</taxon>
        <taxon>Metazoa</taxon>
        <taxon>Spiralia</taxon>
        <taxon>Lophotrochozoa</taxon>
        <taxon>Platyhelminthes</taxon>
        <taxon>Trematoda</taxon>
        <taxon>Digenea</taxon>
        <taxon>Strigeidida</taxon>
        <taxon>Schistosomatoidea</taxon>
        <taxon>Schistosomatidae</taxon>
        <taxon>Trichobilharzia</taxon>
    </lineage>
</organism>
<dbReference type="PROSITE" id="PS50878">
    <property type="entry name" value="RT_POL"/>
    <property type="match status" value="1"/>
</dbReference>
<dbReference type="Pfam" id="PF00078">
    <property type="entry name" value="RVT_1"/>
    <property type="match status" value="1"/>
</dbReference>
<keyword evidence="2" id="KW-1185">Reference proteome</keyword>
<dbReference type="Pfam" id="PF26215">
    <property type="entry name" value="HTH_animal"/>
    <property type="match status" value="1"/>
</dbReference>
<name>A0AA85JKW3_TRIRE</name>
<evidence type="ECO:0000259" key="1">
    <source>
        <dbReference type="PROSITE" id="PS50878"/>
    </source>
</evidence>
<reference evidence="3" key="2">
    <citation type="submission" date="2023-11" db="UniProtKB">
        <authorList>
            <consortium name="WormBaseParasite"/>
        </authorList>
    </citation>
    <scope>IDENTIFICATION</scope>
</reference>
<evidence type="ECO:0000313" key="2">
    <source>
        <dbReference type="Proteomes" id="UP000050795"/>
    </source>
</evidence>
<dbReference type="CDD" id="cd00304">
    <property type="entry name" value="RT_like"/>
    <property type="match status" value="1"/>
</dbReference>
<dbReference type="InterPro" id="IPR058912">
    <property type="entry name" value="HTH_animal"/>
</dbReference>
<accession>A0AA85JKW3</accession>
<dbReference type="PANTHER" id="PTHR21301">
    <property type="entry name" value="REVERSE TRANSCRIPTASE"/>
    <property type="match status" value="1"/>
</dbReference>
<proteinExistence type="predicted"/>
<dbReference type="WBParaSite" id="TREG1_2240.1">
    <property type="protein sequence ID" value="TREG1_2240.1"/>
    <property type="gene ID" value="TREG1_2240"/>
</dbReference>
<reference evidence="2" key="1">
    <citation type="submission" date="2022-06" db="EMBL/GenBank/DDBJ databases">
        <authorList>
            <person name="Berger JAMES D."/>
            <person name="Berger JAMES D."/>
        </authorList>
    </citation>
    <scope>NUCLEOTIDE SEQUENCE [LARGE SCALE GENOMIC DNA]</scope>
</reference>
<dbReference type="InterPro" id="IPR000477">
    <property type="entry name" value="RT_dom"/>
</dbReference>
<evidence type="ECO:0000313" key="3">
    <source>
        <dbReference type="WBParaSite" id="TREG1_2240.1"/>
    </source>
</evidence>
<dbReference type="Proteomes" id="UP000050795">
    <property type="component" value="Unassembled WGS sequence"/>
</dbReference>
<dbReference type="AlphaFoldDB" id="A0AA85JKW3"/>
<protein>
    <recommendedName>
        <fullName evidence="1">Reverse transcriptase domain-containing protein</fullName>
    </recommendedName>
</protein>